<dbReference type="AlphaFoldDB" id="A0A3B0RVS6"/>
<dbReference type="SUPFAM" id="SSF53681">
    <property type="entry name" value="Aspartate/glutamate racemase"/>
    <property type="match status" value="2"/>
</dbReference>
<dbReference type="InterPro" id="IPR015942">
    <property type="entry name" value="Asp/Glu/hydantoin_racemase"/>
</dbReference>
<dbReference type="InterPro" id="IPR004380">
    <property type="entry name" value="Asp_race"/>
</dbReference>
<proteinExistence type="inferred from homology"/>
<gene>
    <name evidence="3" type="ORF">MNBD_ACTINO02-2229</name>
</gene>
<dbReference type="PANTHER" id="PTHR21198:SF7">
    <property type="entry name" value="ASPARTATE-GLUTAMATE RACEMASE FAMILY"/>
    <property type="match status" value="1"/>
</dbReference>
<dbReference type="EMBL" id="UOEK01000127">
    <property type="protein sequence ID" value="VAV97914.1"/>
    <property type="molecule type" value="Genomic_DNA"/>
</dbReference>
<comment type="similarity">
    <text evidence="1">Belongs to the aspartate/glutamate racemases family.</text>
</comment>
<sequence>MKTIGLLGGMSWESSIEYERIINQEVRHRLGGVHSADLLIRSYNFHDIEALQETDQWDEAGRRLATDAAALERAGADIIVLCTNTMHRVAETIEAAIHVPFLHLADATARAVVAAGVNKVALLGTAYTMEQDFYRGRLARHGLEVIVPDETDRAFVHGVIFDELVRGVVTAESKAGFLEVIGRLVRGGAQGVIAGCTEIELLVGVDDVDVPYFPTTRIHALAAVDVALAD</sequence>
<reference evidence="3" key="1">
    <citation type="submission" date="2018-06" db="EMBL/GenBank/DDBJ databases">
        <authorList>
            <person name="Zhirakovskaya E."/>
        </authorList>
    </citation>
    <scope>NUCLEOTIDE SEQUENCE</scope>
</reference>
<protein>
    <submittedName>
        <fullName evidence="3">Aspartate racemase</fullName>
        <ecNumber evidence="3">5.1.1.13</ecNumber>
    </submittedName>
</protein>
<dbReference type="EC" id="5.1.1.13" evidence="3"/>
<evidence type="ECO:0000256" key="1">
    <source>
        <dbReference type="ARBA" id="ARBA00007847"/>
    </source>
</evidence>
<dbReference type="PANTHER" id="PTHR21198">
    <property type="entry name" value="GLUTAMATE RACEMASE"/>
    <property type="match status" value="1"/>
</dbReference>
<keyword evidence="2 3" id="KW-0413">Isomerase</keyword>
<dbReference type="InterPro" id="IPR001920">
    <property type="entry name" value="Asp/Glu_race"/>
</dbReference>
<dbReference type="NCBIfam" id="TIGR00035">
    <property type="entry name" value="asp_race"/>
    <property type="match status" value="1"/>
</dbReference>
<dbReference type="GO" id="GO:0047689">
    <property type="term" value="F:aspartate racemase activity"/>
    <property type="evidence" value="ECO:0007669"/>
    <property type="project" value="UniProtKB-EC"/>
</dbReference>
<dbReference type="Pfam" id="PF01177">
    <property type="entry name" value="Asp_Glu_race"/>
    <property type="match status" value="1"/>
</dbReference>
<evidence type="ECO:0000313" key="3">
    <source>
        <dbReference type="EMBL" id="VAV97914.1"/>
    </source>
</evidence>
<accession>A0A3B0RVS6</accession>
<evidence type="ECO:0000256" key="2">
    <source>
        <dbReference type="ARBA" id="ARBA00023235"/>
    </source>
</evidence>
<name>A0A3B0RVS6_9ZZZZ</name>
<organism evidence="3">
    <name type="scientific">hydrothermal vent metagenome</name>
    <dbReference type="NCBI Taxonomy" id="652676"/>
    <lineage>
        <taxon>unclassified sequences</taxon>
        <taxon>metagenomes</taxon>
        <taxon>ecological metagenomes</taxon>
    </lineage>
</organism>
<dbReference type="Gene3D" id="3.40.50.1860">
    <property type="match status" value="2"/>
</dbReference>